<dbReference type="Proteomes" id="UP001589767">
    <property type="component" value="Unassembled WGS sequence"/>
</dbReference>
<proteinExistence type="predicted"/>
<dbReference type="InterPro" id="IPR018640">
    <property type="entry name" value="DUF2063"/>
</dbReference>
<keyword evidence="2" id="KW-0238">DNA-binding</keyword>
<accession>A0ABV6GZQ7</accession>
<dbReference type="Pfam" id="PF09836">
    <property type="entry name" value="DUF2063"/>
    <property type="match status" value="1"/>
</dbReference>
<dbReference type="EMBL" id="JBHLWB010000002">
    <property type="protein sequence ID" value="MFC0308683.1"/>
    <property type="molecule type" value="Genomic_DNA"/>
</dbReference>
<evidence type="ECO:0000313" key="2">
    <source>
        <dbReference type="EMBL" id="MFC0308683.1"/>
    </source>
</evidence>
<dbReference type="InterPro" id="IPR044922">
    <property type="entry name" value="DUF2063_N_sf"/>
</dbReference>
<evidence type="ECO:0000259" key="1">
    <source>
        <dbReference type="Pfam" id="PF09836"/>
    </source>
</evidence>
<protein>
    <submittedName>
        <fullName evidence="2">DNA-binding domain-containing protein</fullName>
    </submittedName>
</protein>
<evidence type="ECO:0000313" key="3">
    <source>
        <dbReference type="Proteomes" id="UP001589767"/>
    </source>
</evidence>
<dbReference type="GO" id="GO:0003677">
    <property type="term" value="F:DNA binding"/>
    <property type="evidence" value="ECO:0007669"/>
    <property type="project" value="UniProtKB-KW"/>
</dbReference>
<organism evidence="2 3">
    <name type="scientific">Gallibacterium trehalosifermentans</name>
    <dbReference type="NCBI Taxonomy" id="516935"/>
    <lineage>
        <taxon>Bacteria</taxon>
        <taxon>Pseudomonadati</taxon>
        <taxon>Pseudomonadota</taxon>
        <taxon>Gammaproteobacteria</taxon>
        <taxon>Pasteurellales</taxon>
        <taxon>Pasteurellaceae</taxon>
        <taxon>Gallibacterium</taxon>
    </lineage>
</organism>
<comment type="caution">
    <text evidence="2">The sequence shown here is derived from an EMBL/GenBank/DDBJ whole genome shotgun (WGS) entry which is preliminary data.</text>
</comment>
<gene>
    <name evidence="2" type="ORF">ACFFHK_03040</name>
</gene>
<name>A0ABV6GZQ7_9PAST</name>
<keyword evidence="3" id="KW-1185">Reference proteome</keyword>
<dbReference type="RefSeq" id="WP_382369170.1">
    <property type="nucleotide sequence ID" value="NZ_JBHLWB010000002.1"/>
</dbReference>
<sequence length="249" mass="28577">MKQTAFVEAIFHDDLSFLPQIKSREGIDVKSRFNVYRNNIFSSLMKALQITFNVTHQLVGDDFFQAMAHCYLQESPPTSPILAYYGDTFPKFIAHFTPAKSLPYLADVATLEYLRVQSFHAEDSKPIANEQLIALLQNNEIANYQLQLAPSLLLFSANYAAVSLWEAHQIRKDLQKITLEQREYAAILRENYEVGVLQIPQWLHSFLMAIKQGKTLYQATVEIDPFTEADLTQAWQFLIENKLIIGVKQ</sequence>
<feature type="domain" description="Putative DNA-binding" evidence="1">
    <location>
        <begin position="3"/>
        <end position="93"/>
    </location>
</feature>
<dbReference type="Gene3D" id="1.10.150.690">
    <property type="entry name" value="DUF2063"/>
    <property type="match status" value="1"/>
</dbReference>
<reference evidence="2 3" key="1">
    <citation type="submission" date="2024-09" db="EMBL/GenBank/DDBJ databases">
        <authorList>
            <person name="Sun Q."/>
            <person name="Mori K."/>
        </authorList>
    </citation>
    <scope>NUCLEOTIDE SEQUENCE [LARGE SCALE GENOMIC DNA]</scope>
    <source>
        <strain evidence="2 3">CCM 7539</strain>
    </source>
</reference>